<reference evidence="2 3" key="1">
    <citation type="submission" date="2019-12" db="EMBL/GenBank/DDBJ databases">
        <title>Complete genome sequence of Mycolicibacterium xenopi str. JCM15661T.</title>
        <authorList>
            <person name="Yoshida M."/>
            <person name="Fukano H."/>
            <person name="Asakura T."/>
            <person name="Hoshino Y."/>
        </authorList>
    </citation>
    <scope>NUCLEOTIDE SEQUENCE [LARGE SCALE GENOMIC DNA]</scope>
    <source>
        <strain evidence="2 3">JCM 15661T</strain>
    </source>
</reference>
<accession>A0AAD1H1P0</accession>
<sequence>MSVPADRKPARKTASGWPRHRADRYAQGNTSRDEASPIVKLAKLAQQAVIIGAGALVLVGAVGGPGLVAQAHANTPQCVTNATDPCPPPPGGSPGPQNQLQQQSADQPREHVVCQPAGKVGAFCYRIVK</sequence>
<gene>
    <name evidence="2" type="ORF">MYXE_29810</name>
</gene>
<name>A0AAD1H1P0_MYCXE</name>
<evidence type="ECO:0000313" key="3">
    <source>
        <dbReference type="Proteomes" id="UP000464624"/>
    </source>
</evidence>
<feature type="region of interest" description="Disordered" evidence="1">
    <location>
        <begin position="80"/>
        <end position="111"/>
    </location>
</feature>
<protein>
    <submittedName>
        <fullName evidence="2">Uncharacterized protein</fullName>
    </submittedName>
</protein>
<dbReference type="EMBL" id="AP022314">
    <property type="protein sequence ID" value="BBU23191.1"/>
    <property type="molecule type" value="Genomic_DNA"/>
</dbReference>
<organism evidence="2 3">
    <name type="scientific">Mycobacterium xenopi</name>
    <dbReference type="NCBI Taxonomy" id="1789"/>
    <lineage>
        <taxon>Bacteria</taxon>
        <taxon>Bacillati</taxon>
        <taxon>Actinomycetota</taxon>
        <taxon>Actinomycetes</taxon>
        <taxon>Mycobacteriales</taxon>
        <taxon>Mycobacteriaceae</taxon>
        <taxon>Mycobacterium</taxon>
    </lineage>
</organism>
<feature type="region of interest" description="Disordered" evidence="1">
    <location>
        <begin position="1"/>
        <end position="35"/>
    </location>
</feature>
<evidence type="ECO:0000313" key="2">
    <source>
        <dbReference type="EMBL" id="BBU23191.1"/>
    </source>
</evidence>
<proteinExistence type="predicted"/>
<dbReference type="Proteomes" id="UP000464624">
    <property type="component" value="Chromosome"/>
</dbReference>
<dbReference type="AlphaFoldDB" id="A0AAD1H1P0"/>
<dbReference type="KEGG" id="mxe:MYXE_29810"/>
<evidence type="ECO:0000256" key="1">
    <source>
        <dbReference type="SAM" id="MobiDB-lite"/>
    </source>
</evidence>
<dbReference type="RefSeq" id="WP_085198566.1">
    <property type="nucleotide sequence ID" value="NZ_AP022314.1"/>
</dbReference>